<evidence type="ECO:0000313" key="2">
    <source>
        <dbReference type="Proteomes" id="UP000246635"/>
    </source>
</evidence>
<accession>A0A2V2YRA6</accession>
<gene>
    <name evidence="1" type="ORF">DFQ01_12172</name>
</gene>
<reference evidence="1 2" key="1">
    <citation type="submission" date="2018-05" db="EMBL/GenBank/DDBJ databases">
        <title>Genomic Encyclopedia of Type Strains, Phase III (KMG-III): the genomes of soil and plant-associated and newly described type strains.</title>
        <authorList>
            <person name="Whitman W."/>
        </authorList>
    </citation>
    <scope>NUCLEOTIDE SEQUENCE [LARGE SCALE GENOMIC DNA]</scope>
    <source>
        <strain evidence="1 2">CECT 5696</strain>
    </source>
</reference>
<proteinExistence type="predicted"/>
<evidence type="ECO:0000313" key="1">
    <source>
        <dbReference type="EMBL" id="PWV97428.1"/>
    </source>
</evidence>
<sequence>MNLIIKINHHNWEFSIEVGQLLGLFMLGEGIGAND</sequence>
<keyword evidence="2" id="KW-1185">Reference proteome</keyword>
<name>A0A2V2YRA6_9BACL</name>
<dbReference type="EMBL" id="QGTQ01000021">
    <property type="protein sequence ID" value="PWV97428.1"/>
    <property type="molecule type" value="Genomic_DNA"/>
</dbReference>
<comment type="caution">
    <text evidence="1">The sequence shown here is derived from an EMBL/GenBank/DDBJ whole genome shotgun (WGS) entry which is preliminary data.</text>
</comment>
<dbReference type="Proteomes" id="UP000246635">
    <property type="component" value="Unassembled WGS sequence"/>
</dbReference>
<protein>
    <submittedName>
        <fullName evidence="1">Uncharacterized protein</fullName>
    </submittedName>
</protein>
<organism evidence="1 2">
    <name type="scientific">Paenibacillus cellulosilyticus</name>
    <dbReference type="NCBI Taxonomy" id="375489"/>
    <lineage>
        <taxon>Bacteria</taxon>
        <taxon>Bacillati</taxon>
        <taxon>Bacillota</taxon>
        <taxon>Bacilli</taxon>
        <taxon>Bacillales</taxon>
        <taxon>Paenibacillaceae</taxon>
        <taxon>Paenibacillus</taxon>
    </lineage>
</organism>
<dbReference type="AlphaFoldDB" id="A0A2V2YRA6"/>